<dbReference type="Proteomes" id="UP000252519">
    <property type="component" value="Unassembled WGS sequence"/>
</dbReference>
<comment type="caution">
    <text evidence="2">The sequence shown here is derived from an EMBL/GenBank/DDBJ whole genome shotgun (WGS) entry which is preliminary data.</text>
</comment>
<evidence type="ECO:0000313" key="2">
    <source>
        <dbReference type="EMBL" id="RCN47332.1"/>
    </source>
</evidence>
<reference evidence="2 3" key="1">
    <citation type="submission" date="2014-10" db="EMBL/GenBank/DDBJ databases">
        <title>Draft genome of the hookworm Ancylostoma caninum.</title>
        <authorList>
            <person name="Mitreva M."/>
        </authorList>
    </citation>
    <scope>NUCLEOTIDE SEQUENCE [LARGE SCALE GENOMIC DNA]</scope>
    <source>
        <strain evidence="2 3">Baltimore</strain>
    </source>
</reference>
<dbReference type="OrthoDB" id="1716625at2759"/>
<dbReference type="Gene3D" id="1.10.268.20">
    <property type="match status" value="1"/>
</dbReference>
<dbReference type="AlphaFoldDB" id="A0A368GSG7"/>
<dbReference type="STRING" id="29170.A0A368GSG7"/>
<gene>
    <name evidence="2" type="ORF">ANCCAN_06620</name>
</gene>
<accession>A0A368GSG7</accession>
<evidence type="ECO:0000313" key="3">
    <source>
        <dbReference type="Proteomes" id="UP000252519"/>
    </source>
</evidence>
<dbReference type="Pfam" id="PF18150">
    <property type="entry name" value="DUF5600"/>
    <property type="match status" value="1"/>
</dbReference>
<proteinExistence type="predicted"/>
<name>A0A368GSG7_ANCCA</name>
<evidence type="ECO:0000259" key="1">
    <source>
        <dbReference type="Pfam" id="PF18150"/>
    </source>
</evidence>
<sequence length="79" mass="9298">MFSWCCWNACVPDLFQDLQALPRNAALRKLNYLIRRARLAKVHAFIISELRKSLDDILCFLCSYEQLQRKHNVSLISQT</sequence>
<organism evidence="2 3">
    <name type="scientific">Ancylostoma caninum</name>
    <name type="common">Dog hookworm</name>
    <dbReference type="NCBI Taxonomy" id="29170"/>
    <lineage>
        <taxon>Eukaryota</taxon>
        <taxon>Metazoa</taxon>
        <taxon>Ecdysozoa</taxon>
        <taxon>Nematoda</taxon>
        <taxon>Chromadorea</taxon>
        <taxon>Rhabditida</taxon>
        <taxon>Rhabditina</taxon>
        <taxon>Rhabditomorpha</taxon>
        <taxon>Strongyloidea</taxon>
        <taxon>Ancylostomatidae</taxon>
        <taxon>Ancylostomatinae</taxon>
        <taxon>Ancylostoma</taxon>
    </lineage>
</organism>
<protein>
    <recommendedName>
        <fullName evidence="1">DUF5600 domain-containing protein</fullName>
    </recommendedName>
</protein>
<feature type="domain" description="DUF5600" evidence="1">
    <location>
        <begin position="24"/>
        <end position="59"/>
    </location>
</feature>
<keyword evidence="3" id="KW-1185">Reference proteome</keyword>
<dbReference type="InterPro" id="IPR040990">
    <property type="entry name" value="DUF5600"/>
</dbReference>
<dbReference type="EMBL" id="JOJR01000064">
    <property type="protein sequence ID" value="RCN47332.1"/>
    <property type="molecule type" value="Genomic_DNA"/>
</dbReference>